<keyword evidence="1" id="KW-1133">Transmembrane helix</keyword>
<evidence type="ECO:0000313" key="3">
    <source>
        <dbReference type="Proteomes" id="UP000548082"/>
    </source>
</evidence>
<dbReference type="EMBL" id="JAARVD010000001">
    <property type="protein sequence ID" value="MBC1795442.1"/>
    <property type="molecule type" value="Genomic_DNA"/>
</dbReference>
<accession>A0A842B0B5</accession>
<gene>
    <name evidence="2" type="ORF">HCA55_01840</name>
</gene>
<keyword evidence="1" id="KW-0472">Membrane</keyword>
<dbReference type="Pfam" id="PF11667">
    <property type="entry name" value="DUF3267"/>
    <property type="match status" value="1"/>
</dbReference>
<dbReference type="Proteomes" id="UP000548082">
    <property type="component" value="Unassembled WGS sequence"/>
</dbReference>
<feature type="transmembrane region" description="Helical" evidence="1">
    <location>
        <begin position="137"/>
        <end position="160"/>
    </location>
</feature>
<feature type="transmembrane region" description="Helical" evidence="1">
    <location>
        <begin position="15"/>
        <end position="37"/>
    </location>
</feature>
<evidence type="ECO:0000313" key="2">
    <source>
        <dbReference type="EMBL" id="MBC1795442.1"/>
    </source>
</evidence>
<protein>
    <submittedName>
        <fullName evidence="2">DUF3267 domain-containing protein</fullName>
    </submittedName>
</protein>
<dbReference type="InterPro" id="IPR021683">
    <property type="entry name" value="DUF3267"/>
</dbReference>
<keyword evidence="1" id="KW-0812">Transmembrane</keyword>
<sequence length="179" mass="20842">MRLLKEVNLIDNKKLIFWINSMSIILLILFALIFWIFTLMFSPTRTLPFNIAYFFFMTPLLLIFIIFAHEGIHGLFFKLFKPKSEVRFGFKNGMFYATSPNSYYSKYKFICISLAPFIIITVSLIISYFLGLLSQPLFILLTSVHGAGCIGDFYWIWLLLKSPRNTIVEDTEIGISLYV</sequence>
<dbReference type="RefSeq" id="WP_185544559.1">
    <property type="nucleotide sequence ID" value="NZ_JAARVD010000001.1"/>
</dbReference>
<feature type="transmembrane region" description="Helical" evidence="1">
    <location>
        <begin position="109"/>
        <end position="131"/>
    </location>
</feature>
<name>A0A842B0B5_9LIST</name>
<dbReference type="AlphaFoldDB" id="A0A842B0B5"/>
<evidence type="ECO:0000256" key="1">
    <source>
        <dbReference type="SAM" id="Phobius"/>
    </source>
</evidence>
<organism evidence="2 3">
    <name type="scientific">Listeria booriae</name>
    <dbReference type="NCBI Taxonomy" id="1552123"/>
    <lineage>
        <taxon>Bacteria</taxon>
        <taxon>Bacillati</taxon>
        <taxon>Bacillota</taxon>
        <taxon>Bacilli</taxon>
        <taxon>Bacillales</taxon>
        <taxon>Listeriaceae</taxon>
        <taxon>Listeria</taxon>
    </lineage>
</organism>
<proteinExistence type="predicted"/>
<feature type="transmembrane region" description="Helical" evidence="1">
    <location>
        <begin position="49"/>
        <end position="68"/>
    </location>
</feature>
<comment type="caution">
    <text evidence="2">The sequence shown here is derived from an EMBL/GenBank/DDBJ whole genome shotgun (WGS) entry which is preliminary data.</text>
</comment>
<reference evidence="2 3" key="1">
    <citation type="submission" date="2020-03" db="EMBL/GenBank/DDBJ databases">
        <title>Soil Listeria distribution.</title>
        <authorList>
            <person name="Liao J."/>
            <person name="Wiedmann M."/>
        </authorList>
    </citation>
    <scope>NUCLEOTIDE SEQUENCE [LARGE SCALE GENOMIC DNA]</scope>
    <source>
        <strain evidence="2 3">FSL L7-0990</strain>
    </source>
</reference>